<protein>
    <submittedName>
        <fullName evidence="5">Uncharacterized protein</fullName>
    </submittedName>
</protein>
<dbReference type="Pfam" id="PF23572">
    <property type="entry name" value="GH3_C"/>
    <property type="match status" value="1"/>
</dbReference>
<accession>A0A6A6LM69</accession>
<comment type="similarity">
    <text evidence="1">Belongs to the IAA-amido conjugating enzyme family.</text>
</comment>
<feature type="domain" description="GH3 middle" evidence="3">
    <location>
        <begin position="330"/>
        <end position="405"/>
    </location>
</feature>
<dbReference type="Pfam" id="PF03321">
    <property type="entry name" value="GH3"/>
    <property type="match status" value="1"/>
</dbReference>
<keyword evidence="2" id="KW-0436">Ligase</keyword>
<feature type="domain" description="GH3 C-terminal" evidence="4">
    <location>
        <begin position="421"/>
        <end position="539"/>
    </location>
</feature>
<gene>
    <name evidence="5" type="ORF">GH714_037487</name>
</gene>
<dbReference type="EMBL" id="JAAGAX010000010">
    <property type="protein sequence ID" value="KAF2302530.1"/>
    <property type="molecule type" value="Genomic_DNA"/>
</dbReference>
<name>A0A6A6LM69_HEVBR</name>
<organism evidence="5 6">
    <name type="scientific">Hevea brasiliensis</name>
    <name type="common">Para rubber tree</name>
    <name type="synonym">Siphonia brasiliensis</name>
    <dbReference type="NCBI Taxonomy" id="3981"/>
    <lineage>
        <taxon>Eukaryota</taxon>
        <taxon>Viridiplantae</taxon>
        <taxon>Streptophyta</taxon>
        <taxon>Embryophyta</taxon>
        <taxon>Tracheophyta</taxon>
        <taxon>Spermatophyta</taxon>
        <taxon>Magnoliopsida</taxon>
        <taxon>eudicotyledons</taxon>
        <taxon>Gunneridae</taxon>
        <taxon>Pentapetalae</taxon>
        <taxon>rosids</taxon>
        <taxon>fabids</taxon>
        <taxon>Malpighiales</taxon>
        <taxon>Euphorbiaceae</taxon>
        <taxon>Crotonoideae</taxon>
        <taxon>Micrandreae</taxon>
        <taxon>Hevea</taxon>
    </lineage>
</organism>
<dbReference type="InterPro" id="IPR055378">
    <property type="entry name" value="GH3_C"/>
</dbReference>
<proteinExistence type="inferred from homology"/>
<dbReference type="InterPro" id="IPR004993">
    <property type="entry name" value="GH3"/>
</dbReference>
<comment type="caution">
    <text evidence="5">The sequence shown here is derived from an EMBL/GenBank/DDBJ whole genome shotgun (WGS) entry which is preliminary data.</text>
</comment>
<evidence type="ECO:0000259" key="3">
    <source>
        <dbReference type="Pfam" id="PF23571"/>
    </source>
</evidence>
<dbReference type="GO" id="GO:0005737">
    <property type="term" value="C:cytoplasm"/>
    <property type="evidence" value="ECO:0007669"/>
    <property type="project" value="TreeGrafter"/>
</dbReference>
<keyword evidence="6" id="KW-1185">Reference proteome</keyword>
<evidence type="ECO:0000256" key="1">
    <source>
        <dbReference type="ARBA" id="ARBA00008068"/>
    </source>
</evidence>
<evidence type="ECO:0000313" key="6">
    <source>
        <dbReference type="Proteomes" id="UP000467840"/>
    </source>
</evidence>
<dbReference type="AlphaFoldDB" id="A0A6A6LM69"/>
<dbReference type="Proteomes" id="UP000467840">
    <property type="component" value="Chromosome 4"/>
</dbReference>
<dbReference type="PANTHER" id="PTHR31901">
    <property type="entry name" value="GH3 DOMAIN-CONTAINING PROTEIN"/>
    <property type="match status" value="1"/>
</dbReference>
<dbReference type="Pfam" id="PF23571">
    <property type="entry name" value="GH3_M"/>
    <property type="match status" value="1"/>
</dbReference>
<evidence type="ECO:0000259" key="4">
    <source>
        <dbReference type="Pfam" id="PF23572"/>
    </source>
</evidence>
<evidence type="ECO:0000313" key="5">
    <source>
        <dbReference type="EMBL" id="KAF2302530.1"/>
    </source>
</evidence>
<reference evidence="5 6" key="1">
    <citation type="journal article" date="2020" name="Mol. Plant">
        <title>The Chromosome-Based Rubber Tree Genome Provides New Insights into Spurge Genome Evolution and Rubber Biosynthesis.</title>
        <authorList>
            <person name="Liu J."/>
            <person name="Shi C."/>
            <person name="Shi C.C."/>
            <person name="Li W."/>
            <person name="Zhang Q.J."/>
            <person name="Zhang Y."/>
            <person name="Li K."/>
            <person name="Lu H.F."/>
            <person name="Shi C."/>
            <person name="Zhu S.T."/>
            <person name="Xiao Z.Y."/>
            <person name="Nan H."/>
            <person name="Yue Y."/>
            <person name="Zhu X.G."/>
            <person name="Wu Y."/>
            <person name="Hong X.N."/>
            <person name="Fan G.Y."/>
            <person name="Tong Y."/>
            <person name="Zhang D."/>
            <person name="Mao C.L."/>
            <person name="Liu Y.L."/>
            <person name="Hao S.J."/>
            <person name="Liu W.Q."/>
            <person name="Lv M.Q."/>
            <person name="Zhang H.B."/>
            <person name="Liu Y."/>
            <person name="Hu-Tang G.R."/>
            <person name="Wang J.P."/>
            <person name="Wang J.H."/>
            <person name="Sun Y.H."/>
            <person name="Ni S.B."/>
            <person name="Chen W.B."/>
            <person name="Zhang X.C."/>
            <person name="Jiao Y.N."/>
            <person name="Eichler E.E."/>
            <person name="Li G.H."/>
            <person name="Liu X."/>
            <person name="Gao L.Z."/>
        </authorList>
    </citation>
    <scope>NUCLEOTIDE SEQUENCE [LARGE SCALE GENOMIC DNA]</scope>
    <source>
        <strain evidence="6">cv. GT1</strain>
        <tissue evidence="5">Leaf</tissue>
    </source>
</reference>
<dbReference type="PANTHER" id="PTHR31901:SF7">
    <property type="entry name" value="INDOLE-3-ACETIC ACID-AMIDO SYNTHETASE GH3.2-RELATED"/>
    <property type="match status" value="1"/>
</dbReference>
<dbReference type="GO" id="GO:0016881">
    <property type="term" value="F:acid-amino acid ligase activity"/>
    <property type="evidence" value="ECO:0007669"/>
    <property type="project" value="TreeGrafter"/>
</dbReference>
<dbReference type="InterPro" id="IPR055377">
    <property type="entry name" value="GH3_M"/>
</dbReference>
<evidence type="ECO:0000256" key="2">
    <source>
        <dbReference type="ARBA" id="ARBA00022598"/>
    </source>
</evidence>
<sequence length="568" mass="64625">MTSNVDLVQERVLAEILCRNCETEYLKKFQLQGATDRVNFKAKIPVVTYEDIQPQIQRIACGDRSAIFSAHPVSEFLTSSGTSAGKEKLMPTIHEELDRRRLLYSLLMPVMNLYVPGLDKGKALNFLFVKAETKTPSGILARPVLTSYYKSEHFKNRPYDPYNVYTSPDETILCADSIQSMYAQMLCGLIMREEVLRVGAVFASGLLRAVRFLQTNWKQLVEDISSGTLNPKVTDPSIRECMSKILKPNSELAEFITKQCSEENWEGIITRIWPNTKYLEVIITGAMAQYIPTLEYYSAGLPMASTMYASSECYFGLNLKPICKPSEVCYTIMPNMAYFEFLPREPSAPSRDCPPRLLDLADVEVGKEYELVITTYSGLYRYRVGDILLVTGFYNNAPQFRFLRRKNVLLSIDVDKTDEAELQKGIENASLLLREFNTSVVEYTSYAETKTIPGHYVIYWELLIKDPSSSPTVEVLNQCCLAIEESLNMVYRRGRVADNSIGPLEIRVVKNGTFEELMDYAISRGASINQYKVPRCVSFTPIMELLDSRVVSNHFSPSLPHWTPERRR</sequence>